<evidence type="ECO:0000256" key="8">
    <source>
        <dbReference type="SAM" id="MobiDB-lite"/>
    </source>
</evidence>
<dbReference type="Proteomes" id="UP000828537">
    <property type="component" value="Segment"/>
</dbReference>
<dbReference type="RefSeq" id="YP_010798749.1">
    <property type="nucleotide sequence ID" value="NC_076512.1"/>
</dbReference>
<organism evidence="9 10">
    <name type="scientific">Bovine alphaherpesvirus 2</name>
    <dbReference type="NCBI Taxonomy" id="10295"/>
    <lineage>
        <taxon>Viruses</taxon>
        <taxon>Duplodnaviria</taxon>
        <taxon>Heunggongvirae</taxon>
        <taxon>Peploviricota</taxon>
        <taxon>Herviviricetes</taxon>
        <taxon>Herpesvirales</taxon>
        <taxon>Orthoherpesviridae</taxon>
        <taxon>Alphaherpesvirinae</taxon>
        <taxon>Simplexvirus</taxon>
        <taxon>Simplexvirus bovinealpha2</taxon>
    </lineage>
</organism>
<gene>
    <name evidence="9" type="primary">UL31</name>
</gene>
<evidence type="ECO:0000256" key="7">
    <source>
        <dbReference type="ARBA" id="ARBA00023136"/>
    </source>
</evidence>
<sequence>MYSSASERDERRSRERPSGRRLRRSSRYFGVRAAAGRRSSRSRVAKTALVSRERERYRGLFAALAHTPSEEIAIVRSMAVPLVKTSPVALPFDLDQTVADNCLTLSGMGYYMGIGSCCPACNAGDGRVAPLSREAMILAFVQQINTIFEHRAFLASLVVLSERRGEPAQDLLATALSQPELFFAHTILRGGGSVEPPRLLFYPDPVYGGYMLYAVFPGKSMHLHYRTIDHMLTTCPGYRFVAHVWQTMFLLVVRRGTERPADSDVPSVSAEDIYCKMRDISFDGGLMLEYRRLYAAFDEFLPP</sequence>
<evidence type="ECO:0000256" key="4">
    <source>
        <dbReference type="ARBA" id="ARBA00022771"/>
    </source>
</evidence>
<proteinExistence type="inferred from homology"/>
<keyword evidence="10" id="KW-1185">Reference proteome</keyword>
<dbReference type="Pfam" id="PF02718">
    <property type="entry name" value="Herpes_UL31"/>
    <property type="match status" value="1"/>
</dbReference>
<dbReference type="InterPro" id="IPR021152">
    <property type="entry name" value="Herpes_UL31"/>
</dbReference>
<feature type="region of interest" description="Disordered" evidence="8">
    <location>
        <begin position="1"/>
        <end position="25"/>
    </location>
</feature>
<dbReference type="HAMAP" id="MF_04023">
    <property type="entry name" value="HSV_NEC1"/>
    <property type="match status" value="1"/>
</dbReference>
<keyword evidence="6" id="KW-1043">Host membrane</keyword>
<evidence type="ECO:0000256" key="3">
    <source>
        <dbReference type="ARBA" id="ARBA00022723"/>
    </source>
</evidence>
<accession>A0ABX6WNS8</accession>
<keyword evidence="1" id="KW-0597">Phosphoprotein</keyword>
<evidence type="ECO:0000256" key="1">
    <source>
        <dbReference type="ARBA" id="ARBA00022553"/>
    </source>
</evidence>
<dbReference type="EMBL" id="MT862163">
    <property type="protein sequence ID" value="QPO25164.1"/>
    <property type="molecule type" value="Genomic_DNA"/>
</dbReference>
<feature type="compositionally biased region" description="Basic and acidic residues" evidence="8">
    <location>
        <begin position="1"/>
        <end position="18"/>
    </location>
</feature>
<dbReference type="GeneID" id="80537004"/>
<protein>
    <submittedName>
        <fullName evidence="9">Nuclear egress lamina protein</fullName>
    </submittedName>
</protein>
<evidence type="ECO:0000313" key="10">
    <source>
        <dbReference type="Proteomes" id="UP000828537"/>
    </source>
</evidence>
<name>A0ABX6WNS8_9ALPH</name>
<evidence type="ECO:0000256" key="5">
    <source>
        <dbReference type="ARBA" id="ARBA00022833"/>
    </source>
</evidence>
<evidence type="ECO:0000256" key="6">
    <source>
        <dbReference type="ARBA" id="ARBA00022870"/>
    </source>
</evidence>
<keyword evidence="7" id="KW-0472">Membrane</keyword>
<keyword evidence="5" id="KW-0862">Zinc</keyword>
<keyword evidence="3" id="KW-0479">Metal-binding</keyword>
<keyword evidence="2" id="KW-1048">Host nucleus</keyword>
<evidence type="ECO:0000313" key="9">
    <source>
        <dbReference type="EMBL" id="QPO25164.1"/>
    </source>
</evidence>
<keyword evidence="4" id="KW-0863">Zinc-finger</keyword>
<reference evidence="9 10" key="1">
    <citation type="journal article" date="2020" name="Arch.">
        <title>Full genome sequence of bovine alphaherpesvirus 2 (BoHV-2).</title>
        <authorList>
            <person name="Pfaff F."/>
            <person name="Neubauer-Juric A."/>
            <person name="Krebs S."/>
            <person name="Hauser A."/>
            <person name="Singer S."/>
            <person name="Blum H."/>
            <person name="Hoffmann B."/>
        </authorList>
    </citation>
    <scope>NUCLEOTIDE SEQUENCE [LARGE SCALE GENOMIC DNA]</scope>
    <source>
        <strain evidence="9 10">C1Z FZR</strain>
    </source>
</reference>
<evidence type="ECO:0000256" key="2">
    <source>
        <dbReference type="ARBA" id="ARBA00022562"/>
    </source>
</evidence>